<reference evidence="3" key="1">
    <citation type="submission" date="2017-10" db="EMBL/GenBank/DDBJ databases">
        <authorList>
            <person name="Armitage A.D."/>
            <person name="Barbara D.J."/>
            <person name="Woodhall J.W."/>
            <person name="Sreenivasaprasad S."/>
            <person name="Lane C.R."/>
            <person name="Clarkson J.P."/>
            <person name="Harrison R.J."/>
        </authorList>
    </citation>
    <scope>NUCLEOTIDE SEQUENCE</scope>
    <source>
        <strain evidence="3">FERA 1164</strain>
        <strain evidence="4">FERA 635</strain>
    </source>
</reference>
<evidence type="ECO:0000313" key="6">
    <source>
        <dbReference type="Proteomes" id="UP000293195"/>
    </source>
</evidence>
<feature type="transmembrane region" description="Helical" evidence="2">
    <location>
        <begin position="82"/>
        <end position="101"/>
    </location>
</feature>
<gene>
    <name evidence="3" type="ORF">AA0115_g9381</name>
    <name evidence="4" type="ORF">AA0119_g8621</name>
</gene>
<evidence type="ECO:0000256" key="2">
    <source>
        <dbReference type="SAM" id="Phobius"/>
    </source>
</evidence>
<keyword evidence="2" id="KW-1133">Transmembrane helix</keyword>
<organism evidence="3 5">
    <name type="scientific">Alternaria tenuissima</name>
    <dbReference type="NCBI Taxonomy" id="119927"/>
    <lineage>
        <taxon>Eukaryota</taxon>
        <taxon>Fungi</taxon>
        <taxon>Dikarya</taxon>
        <taxon>Ascomycota</taxon>
        <taxon>Pezizomycotina</taxon>
        <taxon>Dothideomycetes</taxon>
        <taxon>Pleosporomycetidae</taxon>
        <taxon>Pleosporales</taxon>
        <taxon>Pleosporineae</taxon>
        <taxon>Pleosporaceae</taxon>
        <taxon>Alternaria</taxon>
        <taxon>Alternaria sect. Alternaria</taxon>
        <taxon>Alternaria alternata complex</taxon>
    </lineage>
</organism>
<keyword evidence="6" id="KW-1185">Reference proteome</keyword>
<feature type="transmembrane region" description="Helical" evidence="2">
    <location>
        <begin position="177"/>
        <end position="197"/>
    </location>
</feature>
<reference evidence="3 6" key="2">
    <citation type="journal article" date="2019" name="bioRxiv">
        <title>Genomics, evolutionary history and diagnostics of the Alternaria alternata species group including apple and Asian pear pathotypes.</title>
        <authorList>
            <person name="Armitage A.D."/>
            <person name="Cockerton H.M."/>
            <person name="Sreenivasaprasad S."/>
            <person name="Woodhall J.W."/>
            <person name="Lane C.R."/>
            <person name="Harrison R.J."/>
            <person name="Clarkson J.P."/>
        </authorList>
    </citation>
    <scope>NUCLEOTIDE SEQUENCE</scope>
    <source>
        <strain evidence="3">FERA 1164</strain>
        <strain evidence="6">FERA 635</strain>
    </source>
</reference>
<dbReference type="EMBL" id="PDXF01000041">
    <property type="protein sequence ID" value="RYN95505.1"/>
    <property type="molecule type" value="Genomic_DNA"/>
</dbReference>
<protein>
    <recommendedName>
        <fullName evidence="7">Solute carrier family 40 protein</fullName>
    </recommendedName>
</protein>
<evidence type="ECO:0000313" key="4">
    <source>
        <dbReference type="EMBL" id="RYN95505.1"/>
    </source>
</evidence>
<name>A0AB37W7D9_9PLEO</name>
<feature type="compositionally biased region" description="Basic and acidic residues" evidence="1">
    <location>
        <begin position="283"/>
        <end position="293"/>
    </location>
</feature>
<comment type="caution">
    <text evidence="3">The sequence shown here is derived from an EMBL/GenBank/DDBJ whole genome shotgun (WGS) entry which is preliminary data.</text>
</comment>
<accession>A0AB37W7D9</accession>
<proteinExistence type="predicted"/>
<dbReference type="AlphaFoldDB" id="A0AB37W7D9"/>
<evidence type="ECO:0008006" key="7">
    <source>
        <dbReference type="Google" id="ProtNLM"/>
    </source>
</evidence>
<feature type="transmembrane region" description="Helical" evidence="2">
    <location>
        <begin position="209"/>
        <end position="230"/>
    </location>
</feature>
<dbReference type="EMBL" id="PDXB01000029">
    <property type="protein sequence ID" value="RYN22164.1"/>
    <property type="molecule type" value="Genomic_DNA"/>
</dbReference>
<feature type="region of interest" description="Disordered" evidence="1">
    <location>
        <begin position="277"/>
        <end position="299"/>
    </location>
</feature>
<keyword evidence="2" id="KW-0812">Transmembrane</keyword>
<dbReference type="Proteomes" id="UP000293195">
    <property type="component" value="Unassembled WGS sequence"/>
</dbReference>
<evidence type="ECO:0000256" key="1">
    <source>
        <dbReference type="SAM" id="MobiDB-lite"/>
    </source>
</evidence>
<sequence>MDPLSVAGALFTVFTLLGATGRTILSIYSSAIFFLRHYGIVGPILWLFGDRDVWRIQVQVLQSTNELDAMEFKKLAQDDSNIIAVAGTIVAQIAITALSLTDLSNTHWVARASFTFSLVSAIMAVYYATRQYRKLGRCLRADEVKAWIQPTRNLGSLFQQPLPSAASVLTVSAPNMLLSASLNAFLVGLGVYFGYVWTHNLDESAGTSASQAVFIVYVISLALCYVIYALSSLVAADQSHVSEWEVLNGLRSSTASARDQPSRCASINLDPEAVTENCAPSNKAEEQPRRTENPDVDSTRQQLVRALKEAADLRRKSAIADERVAELLKNLEYFQCS</sequence>
<evidence type="ECO:0000313" key="5">
    <source>
        <dbReference type="Proteomes" id="UP000292340"/>
    </source>
</evidence>
<evidence type="ECO:0000313" key="3">
    <source>
        <dbReference type="EMBL" id="RYN22164.1"/>
    </source>
</evidence>
<dbReference type="Proteomes" id="UP000292340">
    <property type="component" value="Unassembled WGS sequence"/>
</dbReference>
<feature type="transmembrane region" description="Helical" evidence="2">
    <location>
        <begin position="107"/>
        <end position="127"/>
    </location>
</feature>
<keyword evidence="2" id="KW-0472">Membrane</keyword>